<gene>
    <name evidence="1" type="ORF">PCYB_111380</name>
</gene>
<sequence length="265" mass="30890">MNPDLGTPLKFTQGIENGAIEMGNPNLAVSKIKNHIKRYLELDKKFYELFIRVVEISENLRNNFKATFKEVKKDVTDYLLNDEEFLKKKKDENWLKEKLSAVEQVIRELSTVVLHVGQNCKNLRELFLCLYMFVFESPSDGVPVEGSLSDHVNKISEHEFEVARTKGIFVSDFYTSGEINKMVRRCLMLCSQPSVSSHHLTKQIKIFFLLTAVMFYMEKDIKLRIKIYNLISSEIHVNILNIKKCSIILMHNPYLNKTKRLSNMF</sequence>
<reference evidence="1 2" key="1">
    <citation type="journal article" date="2012" name="Nat. Genet.">
        <title>Plasmodium cynomolgi genome sequences provide insight into Plasmodium vivax and the monkey malaria clade.</title>
        <authorList>
            <person name="Tachibana S."/>
            <person name="Sullivan S.A."/>
            <person name="Kawai S."/>
            <person name="Nakamura S."/>
            <person name="Kim H.R."/>
            <person name="Goto N."/>
            <person name="Arisue N."/>
            <person name="Palacpac N.M.Q."/>
            <person name="Honma H."/>
            <person name="Yagi M."/>
            <person name="Tougan T."/>
            <person name="Katakai Y."/>
            <person name="Kaneko O."/>
            <person name="Mita T."/>
            <person name="Kita K."/>
            <person name="Yasutomi Y."/>
            <person name="Sutton P.L."/>
            <person name="Shakhbatyan R."/>
            <person name="Horii T."/>
            <person name="Yasunaga T."/>
            <person name="Barnwell J.W."/>
            <person name="Escalante A.A."/>
            <person name="Carlton J.M."/>
            <person name="Tanabe K."/>
        </authorList>
    </citation>
    <scope>NUCLEOTIDE SEQUENCE [LARGE SCALE GENOMIC DNA]</scope>
    <source>
        <strain evidence="1 2">B</strain>
    </source>
</reference>
<keyword evidence="2" id="KW-1185">Reference proteome</keyword>
<dbReference type="GeneID" id="14693482"/>
<proteinExistence type="predicted"/>
<dbReference type="KEGG" id="pcy:PCYB_111380"/>
<dbReference type="eggNOG" id="ENOG502QY3G">
    <property type="taxonomic scope" value="Eukaryota"/>
</dbReference>
<organism evidence="1 2">
    <name type="scientific">Plasmodium cynomolgi (strain B)</name>
    <dbReference type="NCBI Taxonomy" id="1120755"/>
    <lineage>
        <taxon>Eukaryota</taxon>
        <taxon>Sar</taxon>
        <taxon>Alveolata</taxon>
        <taxon>Apicomplexa</taxon>
        <taxon>Aconoidasida</taxon>
        <taxon>Haemosporida</taxon>
        <taxon>Plasmodiidae</taxon>
        <taxon>Plasmodium</taxon>
        <taxon>Plasmodium (Plasmodium)</taxon>
    </lineage>
</organism>
<accession>K6VD30</accession>
<dbReference type="OrthoDB" id="385625at2759"/>
<evidence type="ECO:0000313" key="2">
    <source>
        <dbReference type="Proteomes" id="UP000006319"/>
    </source>
</evidence>
<dbReference type="RefSeq" id="XP_004223064.1">
    <property type="nucleotide sequence ID" value="XM_004223016.1"/>
</dbReference>
<dbReference type="VEuPathDB" id="PlasmoDB:PCYB_111380"/>
<name>K6VD30_PLACD</name>
<dbReference type="PhylomeDB" id="K6VD30"/>
<evidence type="ECO:0000313" key="1">
    <source>
        <dbReference type="EMBL" id="GAB67117.1"/>
    </source>
</evidence>
<protein>
    <submittedName>
        <fullName evidence="1">Uncharacterized protein</fullName>
    </submittedName>
</protein>
<dbReference type="AlphaFoldDB" id="K6VD30"/>
<dbReference type="Proteomes" id="UP000006319">
    <property type="component" value="Chromosome 11"/>
</dbReference>
<dbReference type="OMA" id="HVGQNCK"/>
<dbReference type="EMBL" id="DF157103">
    <property type="protein sequence ID" value="GAB67117.1"/>
    <property type="molecule type" value="Genomic_DNA"/>
</dbReference>